<dbReference type="Proteomes" id="UP000762676">
    <property type="component" value="Unassembled WGS sequence"/>
</dbReference>
<dbReference type="AlphaFoldDB" id="A0AAV4IIY8"/>
<keyword evidence="2" id="KW-1185">Reference proteome</keyword>
<dbReference type="EMBL" id="BMAT01013265">
    <property type="protein sequence ID" value="GFS08667.1"/>
    <property type="molecule type" value="Genomic_DNA"/>
</dbReference>
<reference evidence="1 2" key="1">
    <citation type="journal article" date="2021" name="Elife">
        <title>Chloroplast acquisition without the gene transfer in kleptoplastic sea slugs, Plakobranchus ocellatus.</title>
        <authorList>
            <person name="Maeda T."/>
            <person name="Takahashi S."/>
            <person name="Yoshida T."/>
            <person name="Shimamura S."/>
            <person name="Takaki Y."/>
            <person name="Nagai Y."/>
            <person name="Toyoda A."/>
            <person name="Suzuki Y."/>
            <person name="Arimoto A."/>
            <person name="Ishii H."/>
            <person name="Satoh N."/>
            <person name="Nishiyama T."/>
            <person name="Hasebe M."/>
            <person name="Maruyama T."/>
            <person name="Minagawa J."/>
            <person name="Obokata J."/>
            <person name="Shigenobu S."/>
        </authorList>
    </citation>
    <scope>NUCLEOTIDE SEQUENCE [LARGE SCALE GENOMIC DNA]</scope>
</reference>
<evidence type="ECO:0000313" key="2">
    <source>
        <dbReference type="Proteomes" id="UP000762676"/>
    </source>
</evidence>
<proteinExistence type="predicted"/>
<protein>
    <submittedName>
        <fullName evidence="1">Uncharacterized protein</fullName>
    </submittedName>
</protein>
<gene>
    <name evidence="1" type="ORF">ElyMa_006600600</name>
</gene>
<organism evidence="1 2">
    <name type="scientific">Elysia marginata</name>
    <dbReference type="NCBI Taxonomy" id="1093978"/>
    <lineage>
        <taxon>Eukaryota</taxon>
        <taxon>Metazoa</taxon>
        <taxon>Spiralia</taxon>
        <taxon>Lophotrochozoa</taxon>
        <taxon>Mollusca</taxon>
        <taxon>Gastropoda</taxon>
        <taxon>Heterobranchia</taxon>
        <taxon>Euthyneura</taxon>
        <taxon>Panpulmonata</taxon>
        <taxon>Sacoglossa</taxon>
        <taxon>Placobranchoidea</taxon>
        <taxon>Plakobranchidae</taxon>
        <taxon>Elysia</taxon>
    </lineage>
</organism>
<comment type="caution">
    <text evidence="1">The sequence shown here is derived from an EMBL/GenBank/DDBJ whole genome shotgun (WGS) entry which is preliminary data.</text>
</comment>
<accession>A0AAV4IIY8</accession>
<name>A0AAV4IIY8_9GAST</name>
<evidence type="ECO:0000313" key="1">
    <source>
        <dbReference type="EMBL" id="GFS08667.1"/>
    </source>
</evidence>
<sequence>MLTRWLLKVCNTCLRKRVLLTGLPLTARGNTCSYPHCIDHSEVASRTLRPPPYESFTGHGSPAFQRFTSSRASSSQQLDCTIVRLSSLDSPVGFEAYFIELELYYIPAKLSVAVTLFFYME</sequence>